<reference evidence="5" key="2">
    <citation type="submission" date="2016-06" db="UniProtKB">
        <authorList>
            <consortium name="WormBaseParasite"/>
        </authorList>
    </citation>
    <scope>IDENTIFICATION</scope>
</reference>
<evidence type="ECO:0000313" key="5">
    <source>
        <dbReference type="WBParaSite" id="GPLIN_001417700"/>
    </source>
</evidence>
<dbReference type="WBParaSite" id="GPLIN_001417700">
    <property type="protein sequence ID" value="GPLIN_001417700"/>
    <property type="gene ID" value="GPLIN_001417700"/>
</dbReference>
<keyword evidence="4" id="KW-1185">Reference proteome</keyword>
<name>A0A183CMS1_GLOPA</name>
<dbReference type="AlphaFoldDB" id="A0A183CMS1"/>
<dbReference type="Pfam" id="PF25898">
    <property type="entry name" value="LolA_2nd_metazoa"/>
    <property type="match status" value="1"/>
</dbReference>
<keyword evidence="1" id="KW-0812">Transmembrane</keyword>
<evidence type="ECO:0000259" key="2">
    <source>
        <dbReference type="Pfam" id="PF25898"/>
    </source>
</evidence>
<reference evidence="4" key="1">
    <citation type="submission" date="2014-05" db="EMBL/GenBank/DDBJ databases">
        <title>The genome and life-stage specific transcriptomes of Globodera pallida elucidate key aspects of plant parasitism by a cyst nematode.</title>
        <authorList>
            <person name="Cotton J.A."/>
            <person name="Lilley C.J."/>
            <person name="Jones L.M."/>
            <person name="Kikuchi T."/>
            <person name="Reid A.J."/>
            <person name="Thorpe P."/>
            <person name="Tsai I.J."/>
            <person name="Beasley H."/>
            <person name="Blok V."/>
            <person name="Cock P.J.A."/>
            <person name="Van den Akker S.E."/>
            <person name="Holroyd N."/>
            <person name="Hunt M."/>
            <person name="Mantelin S."/>
            <person name="Naghra H."/>
            <person name="Pain A."/>
            <person name="Palomares-Rius J.E."/>
            <person name="Zarowiecki M."/>
            <person name="Berriman M."/>
            <person name="Jones J.T."/>
            <person name="Urwin P.E."/>
        </authorList>
    </citation>
    <scope>NUCLEOTIDE SEQUENCE [LARGE SCALE GENOMIC DNA]</scope>
    <source>
        <strain evidence="4">Lindley</strain>
    </source>
</reference>
<feature type="domain" description="DUF7959" evidence="3">
    <location>
        <begin position="185"/>
        <end position="304"/>
    </location>
</feature>
<keyword evidence="1" id="KW-0472">Membrane</keyword>
<evidence type="ECO:0000313" key="4">
    <source>
        <dbReference type="Proteomes" id="UP000050741"/>
    </source>
</evidence>
<accession>A0A183CMS1</accession>
<dbReference type="Pfam" id="PF25899">
    <property type="entry name" value="DUF7959"/>
    <property type="match status" value="1"/>
</dbReference>
<feature type="domain" description="LolA-like" evidence="2">
    <location>
        <begin position="13"/>
        <end position="153"/>
    </location>
</feature>
<keyword evidence="1" id="KW-1133">Transmembrane helix</keyword>
<proteinExistence type="predicted"/>
<dbReference type="Proteomes" id="UP000050741">
    <property type="component" value="Unassembled WGS sequence"/>
</dbReference>
<feature type="transmembrane region" description="Helical" evidence="1">
    <location>
        <begin position="322"/>
        <end position="351"/>
    </location>
</feature>
<sequence length="367" mass="39895">MAAMFTSNPNEFVAHDFVYGLQYRLDMARHGTCDPVGPIEGNLHDVARNPNGTMYLLSAEELAVWMGKQPLNGSTSPQFYHSGKVHVGDELLDSYVSQFSESSEAQNANQSAVVVVEVLVANSMDENRSNDQRRPSVRSVVHYSKNGRTTVAFASYRTLLNGWQVLAEKFRACVKATTADPDGGYFVRMGNVSLADLNSQVGSEWSRAAVAQAVANASNVSLMRIVDLNLEQSSKGELYAFFAIGAPSGAVQAQTIYLQKELPVTEAIQSLNASIALGNFVVRIPLPTGHGQNTELVISGIQFGERSSLEPRPPPPRPSPEFVGFSGSTLSIVAIFCFISGATFVAGAYILHQKRQYIRGMAYQVFE</sequence>
<dbReference type="InterPro" id="IPR058265">
    <property type="entry name" value="DUF7959"/>
</dbReference>
<evidence type="ECO:0000259" key="3">
    <source>
        <dbReference type="Pfam" id="PF25899"/>
    </source>
</evidence>
<organism evidence="4 5">
    <name type="scientific">Globodera pallida</name>
    <name type="common">Potato cyst nematode worm</name>
    <name type="synonym">Heterodera pallida</name>
    <dbReference type="NCBI Taxonomy" id="36090"/>
    <lineage>
        <taxon>Eukaryota</taxon>
        <taxon>Metazoa</taxon>
        <taxon>Ecdysozoa</taxon>
        <taxon>Nematoda</taxon>
        <taxon>Chromadorea</taxon>
        <taxon>Rhabditida</taxon>
        <taxon>Tylenchina</taxon>
        <taxon>Tylenchomorpha</taxon>
        <taxon>Tylenchoidea</taxon>
        <taxon>Heteroderidae</taxon>
        <taxon>Heteroderinae</taxon>
        <taxon>Globodera</taxon>
    </lineage>
</organism>
<evidence type="ECO:0000256" key="1">
    <source>
        <dbReference type="SAM" id="Phobius"/>
    </source>
</evidence>
<dbReference type="InterPro" id="IPR058831">
    <property type="entry name" value="LolA-like_dom_2nd"/>
</dbReference>
<protein>
    <submittedName>
        <fullName evidence="5">5_nucleotid_C domain-containing protein</fullName>
    </submittedName>
</protein>